<evidence type="ECO:0000313" key="3">
    <source>
        <dbReference type="Proteomes" id="UP000002429"/>
    </source>
</evidence>
<evidence type="ECO:0000313" key="2">
    <source>
        <dbReference type="EMBL" id="ABF10645.1"/>
    </source>
</evidence>
<sequence>MLSNNSGDLANCAAPERKVWREGDTPARRALADTSSRQRSEVVPPTNDGALRRATLVQGVRGRQVLVQTLMSPPIRLNLHIKALASAPLSH</sequence>
<dbReference type="AlphaFoldDB" id="Q1LGT1"/>
<keyword evidence="2" id="KW-0614">Plasmid</keyword>
<feature type="compositionally biased region" description="Basic and acidic residues" evidence="1">
    <location>
        <begin position="21"/>
        <end position="40"/>
    </location>
</feature>
<dbReference type="Proteomes" id="UP000002429">
    <property type="component" value="Plasmid megaplasmid"/>
</dbReference>
<gene>
    <name evidence="2" type="ordered locus">Rmet_3775</name>
</gene>
<name>Q1LGT1_CUPMC</name>
<dbReference type="EMBL" id="CP000353">
    <property type="protein sequence ID" value="ABF10645.1"/>
    <property type="molecule type" value="Genomic_DNA"/>
</dbReference>
<protein>
    <submittedName>
        <fullName evidence="2">Uncharacterized protein</fullName>
    </submittedName>
</protein>
<organism evidence="2 3">
    <name type="scientific">Cupriavidus metallidurans (strain ATCC 43123 / DSM 2839 / NBRC 102507 / CH34)</name>
    <name type="common">Ralstonia metallidurans</name>
    <dbReference type="NCBI Taxonomy" id="266264"/>
    <lineage>
        <taxon>Bacteria</taxon>
        <taxon>Pseudomonadati</taxon>
        <taxon>Pseudomonadota</taxon>
        <taxon>Betaproteobacteria</taxon>
        <taxon>Burkholderiales</taxon>
        <taxon>Burkholderiaceae</taxon>
        <taxon>Cupriavidus</taxon>
    </lineage>
</organism>
<keyword evidence="3" id="KW-1185">Reference proteome</keyword>
<feature type="region of interest" description="Disordered" evidence="1">
    <location>
        <begin position="21"/>
        <end position="46"/>
    </location>
</feature>
<reference evidence="3" key="1">
    <citation type="journal article" date="2010" name="PLoS ONE">
        <title>The complete genome sequence of Cupriavidus metallidurans strain CH34, a master survivalist in harsh and anthropogenic environments.</title>
        <authorList>
            <person name="Janssen P.J."/>
            <person name="Van Houdt R."/>
            <person name="Moors H."/>
            <person name="Monsieurs P."/>
            <person name="Morin N."/>
            <person name="Michaux A."/>
            <person name="Benotmane M.A."/>
            <person name="Leys N."/>
            <person name="Vallaeys T."/>
            <person name="Lapidus A."/>
            <person name="Monchy S."/>
            <person name="Medigue C."/>
            <person name="Taghavi S."/>
            <person name="McCorkle S."/>
            <person name="Dunn J."/>
            <person name="van der Lelie D."/>
            <person name="Mergeay M."/>
        </authorList>
    </citation>
    <scope>NUCLEOTIDE SEQUENCE [LARGE SCALE GENOMIC DNA]</scope>
    <source>
        <strain evidence="3">ATCC 43123 / DSM 2839 / NBRC 102507 / CH34</strain>
    </source>
</reference>
<evidence type="ECO:0000256" key="1">
    <source>
        <dbReference type="SAM" id="MobiDB-lite"/>
    </source>
</evidence>
<dbReference type="HOGENOM" id="CLU_2424764_0_0_4"/>
<dbReference type="KEGG" id="rme:Rmet_3775"/>
<proteinExistence type="predicted"/>
<accession>Q1LGT1</accession>
<geneLocation type="plasmid" evidence="2 3">
    <name>megaplasmid</name>
</geneLocation>